<dbReference type="Pfam" id="PF20365">
    <property type="entry name" value="DUF6660"/>
    <property type="match status" value="1"/>
</dbReference>
<keyword evidence="2" id="KW-1185">Reference proteome</keyword>
<proteinExistence type="predicted"/>
<gene>
    <name evidence="1" type="ORF">O0955_08745</name>
</gene>
<comment type="caution">
    <text evidence="1">The sequence shown here is derived from an EMBL/GenBank/DDBJ whole genome shotgun (WGS) entry which is preliminary data.</text>
</comment>
<dbReference type="EMBL" id="JAPWGM010000002">
    <property type="protein sequence ID" value="MCZ4244093.1"/>
    <property type="molecule type" value="Genomic_DNA"/>
</dbReference>
<evidence type="ECO:0000313" key="1">
    <source>
        <dbReference type="EMBL" id="MCZ4244093.1"/>
    </source>
</evidence>
<evidence type="ECO:0000313" key="2">
    <source>
        <dbReference type="Proteomes" id="UP001144347"/>
    </source>
</evidence>
<dbReference type="RefSeq" id="WP_269427158.1">
    <property type="nucleotide sequence ID" value="NZ_JAPWGM010000002.1"/>
</dbReference>
<protein>
    <submittedName>
        <fullName evidence="1">Uncharacterized protein</fullName>
    </submittedName>
</protein>
<dbReference type="InterPro" id="IPR046601">
    <property type="entry name" value="DUF6660"/>
</dbReference>
<accession>A0ABT4L850</accession>
<name>A0ABT4L850_9SPHI</name>
<sequence length="105" mass="11635">MRCSIIIFSVYLILLGLLPCQDRADLVVSAQYSTSVQHADSGTKHAQDESCPPFCSCACCSVGQHFPIDQTSAEIELLHYTSYQVFCISNIKKQPVDVWQPPKLA</sequence>
<reference evidence="1" key="1">
    <citation type="submission" date="2022-12" db="EMBL/GenBank/DDBJ databases">
        <title>Genome sequence of HCMS5-2.</title>
        <authorList>
            <person name="Woo H."/>
        </authorList>
    </citation>
    <scope>NUCLEOTIDE SEQUENCE</scope>
    <source>
        <strain evidence="1">HCMS5-2</strain>
    </source>
</reference>
<dbReference type="Proteomes" id="UP001144347">
    <property type="component" value="Unassembled WGS sequence"/>
</dbReference>
<organism evidence="1 2">
    <name type="scientific">Pedobacter punctiformis</name>
    <dbReference type="NCBI Taxonomy" id="3004097"/>
    <lineage>
        <taxon>Bacteria</taxon>
        <taxon>Pseudomonadati</taxon>
        <taxon>Bacteroidota</taxon>
        <taxon>Sphingobacteriia</taxon>
        <taxon>Sphingobacteriales</taxon>
        <taxon>Sphingobacteriaceae</taxon>
        <taxon>Pedobacter</taxon>
    </lineage>
</organism>